<gene>
    <name evidence="1" type="ORF">ALQ04_01305</name>
</gene>
<evidence type="ECO:0000313" key="1">
    <source>
        <dbReference type="EMBL" id="RMQ49828.1"/>
    </source>
</evidence>
<name>A0A3M4M7C9_PSECI</name>
<evidence type="ECO:0000313" key="2">
    <source>
        <dbReference type="Proteomes" id="UP000277236"/>
    </source>
</evidence>
<sequence length="226" mass="26137">MQISNVISLTPNLQLPTQAKATVAEKITPPKAEQAMSKEARAKAFYTREEEPWKGEFYYNGKIGAEETKTPMTKEKFLRFEEMKSASQLRIQQSIYDRFRKELIELKPDLASKGFSYTLGDDAEIKVISYDNSLSEDEIKWLTKALNDMDSFKESVQSHARTMMTLVDHDTETFGGKYNLNLLNFQDTIDYGKIVAIRKNNLNEEWIKQIHQNAEKRETHIIDIKA</sequence>
<accession>A0A3M4M7C9</accession>
<dbReference type="EMBL" id="RBRE01000014">
    <property type="protein sequence ID" value="RMQ49828.1"/>
    <property type="molecule type" value="Genomic_DNA"/>
</dbReference>
<dbReference type="OrthoDB" id="6854726at2"/>
<protein>
    <submittedName>
        <fullName evidence="1">Uncharacterized protein</fullName>
    </submittedName>
</protein>
<dbReference type="Proteomes" id="UP000277236">
    <property type="component" value="Unassembled WGS sequence"/>
</dbReference>
<comment type="caution">
    <text evidence="1">The sequence shown here is derived from an EMBL/GenBank/DDBJ whole genome shotgun (WGS) entry which is preliminary data.</text>
</comment>
<dbReference type="AlphaFoldDB" id="A0A3M4M7C9"/>
<proteinExistence type="predicted"/>
<reference evidence="1 2" key="1">
    <citation type="submission" date="2018-08" db="EMBL/GenBank/DDBJ databases">
        <title>Recombination of ecologically and evolutionarily significant loci maintains genetic cohesion in the Pseudomonas syringae species complex.</title>
        <authorList>
            <person name="Dillon M."/>
            <person name="Thakur S."/>
            <person name="Almeida R.N.D."/>
            <person name="Weir B.S."/>
            <person name="Guttman D.S."/>
        </authorList>
    </citation>
    <scope>NUCLEOTIDE SEQUENCE [LARGE SCALE GENOMIC DNA]</scope>
    <source>
        <strain evidence="1 2">ICMP 3353</strain>
    </source>
</reference>
<dbReference type="RefSeq" id="WP_122314527.1">
    <property type="nucleotide sequence ID" value="NZ_RBRE01000014.1"/>
</dbReference>
<organism evidence="1 2">
    <name type="scientific">Pseudomonas cichorii</name>
    <dbReference type="NCBI Taxonomy" id="36746"/>
    <lineage>
        <taxon>Bacteria</taxon>
        <taxon>Pseudomonadati</taxon>
        <taxon>Pseudomonadota</taxon>
        <taxon>Gammaproteobacteria</taxon>
        <taxon>Pseudomonadales</taxon>
        <taxon>Pseudomonadaceae</taxon>
        <taxon>Pseudomonas</taxon>
    </lineage>
</organism>